<dbReference type="Gene3D" id="1.10.3210.10">
    <property type="entry name" value="Hypothetical protein af1432"/>
    <property type="match status" value="1"/>
</dbReference>
<evidence type="ECO:0000256" key="5">
    <source>
        <dbReference type="ARBA" id="ARBA00023004"/>
    </source>
</evidence>
<comment type="catalytic activity">
    <reaction evidence="6">
        <text>P(1),P(4)-bis(5'-adenosyl) tetraphosphate + H2O = 2 ADP + 2 H(+)</text>
        <dbReference type="Rhea" id="RHEA:24252"/>
        <dbReference type="ChEBI" id="CHEBI:15377"/>
        <dbReference type="ChEBI" id="CHEBI:15378"/>
        <dbReference type="ChEBI" id="CHEBI:58141"/>
        <dbReference type="ChEBI" id="CHEBI:456216"/>
        <dbReference type="EC" id="3.6.1.41"/>
    </reaction>
</comment>
<dbReference type="SMART" id="SM00471">
    <property type="entry name" value="HDc"/>
    <property type="match status" value="1"/>
</dbReference>
<dbReference type="PROSITE" id="PS51831">
    <property type="entry name" value="HD"/>
    <property type="match status" value="1"/>
</dbReference>
<accession>A0A5B0DCN4</accession>
<evidence type="ECO:0000256" key="3">
    <source>
        <dbReference type="ARBA" id="ARBA00022741"/>
    </source>
</evidence>
<dbReference type="Pfam" id="PF01966">
    <property type="entry name" value="HD"/>
    <property type="match status" value="1"/>
</dbReference>
<dbReference type="GO" id="GO:0046872">
    <property type="term" value="F:metal ion binding"/>
    <property type="evidence" value="ECO:0007669"/>
    <property type="project" value="UniProtKB-KW"/>
</dbReference>
<dbReference type="InterPro" id="IPR006674">
    <property type="entry name" value="HD_domain"/>
</dbReference>
<proteinExistence type="predicted"/>
<dbReference type="EC" id="3.6.1.41" evidence="1"/>
<evidence type="ECO:0000256" key="6">
    <source>
        <dbReference type="ARBA" id="ARBA00049417"/>
    </source>
</evidence>
<dbReference type="NCBIfam" id="TIGR00488">
    <property type="entry name" value="bis(5'-nucleosyl)-tetraphosphatase (symmetrical) YqeK"/>
    <property type="match status" value="1"/>
</dbReference>
<dbReference type="GO" id="GO:0000166">
    <property type="term" value="F:nucleotide binding"/>
    <property type="evidence" value="ECO:0007669"/>
    <property type="project" value="UniProtKB-KW"/>
</dbReference>
<keyword evidence="3" id="KW-0547">Nucleotide-binding</keyword>
<evidence type="ECO:0000256" key="4">
    <source>
        <dbReference type="ARBA" id="ARBA00022801"/>
    </source>
</evidence>
<sequence>MTYENYISMGREALLAKMETVMPEKRLRHCLGVEKAARELAKRFGLDIEKAGLAGLLHDYAKKVLDEEFLTLIDKYQLDPDLKNWGNNVWHGMVGIYKIQEDLDIEDAEILRAIEIHTVGSGTMSELDKVVYVADYIEHNRDFPGVDKARELAQRSLNQAVAYETARTVEHLAHKGLPIYPQTLETYNAFVGYLKEIKEN</sequence>
<evidence type="ECO:0000313" key="8">
    <source>
        <dbReference type="EMBL" id="KAA0964397.1"/>
    </source>
</evidence>
<evidence type="ECO:0000313" key="9">
    <source>
        <dbReference type="Proteomes" id="UP000323039"/>
    </source>
</evidence>
<protein>
    <recommendedName>
        <fullName evidence="1">bis(5'-nucleosyl)-tetraphosphatase (symmetrical)</fullName>
        <ecNumber evidence="1">3.6.1.41</ecNumber>
    </recommendedName>
</protein>
<dbReference type="EMBL" id="VSJJ01000004">
    <property type="protein sequence ID" value="KAA0964397.1"/>
    <property type="molecule type" value="Genomic_DNA"/>
</dbReference>
<reference evidence="8 9" key="1">
    <citation type="submission" date="2019-08" db="EMBL/GenBank/DDBJ databases">
        <title>Genome sequence and analysis of Streptococcus cristatus strain S22 isolated from throat swab of children scarlet fever in Hangzhou, China.</title>
        <authorList>
            <person name="Huang Y."/>
            <person name="Xie L."/>
        </authorList>
    </citation>
    <scope>NUCLEOTIDE SEQUENCE [LARGE SCALE GENOMIC DNA]</scope>
    <source>
        <strain evidence="8 9">S22</strain>
    </source>
</reference>
<dbReference type="CDD" id="cd00077">
    <property type="entry name" value="HDc"/>
    <property type="match status" value="1"/>
</dbReference>
<name>A0A5B0DCN4_STRCR</name>
<dbReference type="PANTHER" id="PTHR35795:SF1">
    <property type="entry name" value="BIS(5'-NUCLEOSYL)-TETRAPHOSPHATASE, SYMMETRICAL"/>
    <property type="match status" value="1"/>
</dbReference>
<dbReference type="InterPro" id="IPR005249">
    <property type="entry name" value="YqeK"/>
</dbReference>
<evidence type="ECO:0000259" key="7">
    <source>
        <dbReference type="PROSITE" id="PS51831"/>
    </source>
</evidence>
<keyword evidence="2" id="KW-0479">Metal-binding</keyword>
<dbReference type="RefSeq" id="WP_149517900.1">
    <property type="nucleotide sequence ID" value="NZ_VSJJ01000004.1"/>
</dbReference>
<evidence type="ECO:0000256" key="2">
    <source>
        <dbReference type="ARBA" id="ARBA00022723"/>
    </source>
</evidence>
<comment type="caution">
    <text evidence="8">The sequence shown here is derived from an EMBL/GenBank/DDBJ whole genome shotgun (WGS) entry which is preliminary data.</text>
</comment>
<dbReference type="InterPro" id="IPR051094">
    <property type="entry name" value="Diverse_Catalytic_Enzymes"/>
</dbReference>
<dbReference type="Proteomes" id="UP000323039">
    <property type="component" value="Unassembled WGS sequence"/>
</dbReference>
<gene>
    <name evidence="8" type="ORF">FXF62_05075</name>
</gene>
<keyword evidence="5" id="KW-0408">Iron</keyword>
<evidence type="ECO:0000256" key="1">
    <source>
        <dbReference type="ARBA" id="ARBA00012506"/>
    </source>
</evidence>
<dbReference type="GO" id="GO:0008803">
    <property type="term" value="F:bis(5'-nucleosyl)-tetraphosphatase (symmetrical) activity"/>
    <property type="evidence" value="ECO:0007669"/>
    <property type="project" value="UniProtKB-EC"/>
</dbReference>
<keyword evidence="4" id="KW-0378">Hydrolase</keyword>
<dbReference type="SUPFAM" id="SSF109604">
    <property type="entry name" value="HD-domain/PDEase-like"/>
    <property type="match status" value="1"/>
</dbReference>
<feature type="domain" description="HD" evidence="7">
    <location>
        <begin position="26"/>
        <end position="140"/>
    </location>
</feature>
<organism evidence="8 9">
    <name type="scientific">Streptococcus cristatus</name>
    <dbReference type="NCBI Taxonomy" id="45634"/>
    <lineage>
        <taxon>Bacteria</taxon>
        <taxon>Bacillati</taxon>
        <taxon>Bacillota</taxon>
        <taxon>Bacilli</taxon>
        <taxon>Lactobacillales</taxon>
        <taxon>Streptococcaceae</taxon>
        <taxon>Streptococcus</taxon>
    </lineage>
</organism>
<dbReference type="PANTHER" id="PTHR35795">
    <property type="entry name" value="SLR1885 PROTEIN"/>
    <property type="match status" value="1"/>
</dbReference>
<dbReference type="AlphaFoldDB" id="A0A5B0DCN4"/>
<dbReference type="InterPro" id="IPR003607">
    <property type="entry name" value="HD/PDEase_dom"/>
</dbReference>